<dbReference type="EMBL" id="LR798271">
    <property type="protein sequence ID" value="CAB5219506.1"/>
    <property type="molecule type" value="Genomic_DNA"/>
</dbReference>
<organism evidence="1">
    <name type="scientific">uncultured Caudovirales phage</name>
    <dbReference type="NCBI Taxonomy" id="2100421"/>
    <lineage>
        <taxon>Viruses</taxon>
        <taxon>Duplodnaviria</taxon>
        <taxon>Heunggongvirae</taxon>
        <taxon>Uroviricota</taxon>
        <taxon>Caudoviricetes</taxon>
        <taxon>Peduoviridae</taxon>
        <taxon>Maltschvirus</taxon>
        <taxon>Maltschvirus maltsch</taxon>
    </lineage>
</organism>
<name>A0A6J7WNL5_9CAUD</name>
<sequence length="707" mass="78260">MADEQGGGSKIFTLFVKPGIKRDGTRFEGDQFSDGKWVRFQRGKAKKVGGYRQMFATPYNIPRGIITNPYNGVNYVFVGNRKGIEVFNTGTDQGVGVGPFQVEFNTTYAVTAINSGPVTIEVVGNVVSTFPTGTTFWAYNTSNLRTNYTTSGTPTYNSGTNRTTITLTSLTGFPTPTPSVEIYTPITFPVSDEYLWQFDIAFDSTGAGNSKLIAHPGKNLNNIDSGVLTSLYAGNFLPDAATQKYVLTQVLDSTGTQPTYLPIDVSGGVVVLYPFIFAFSNFGNLINNNVEFTPGATVVQTFSDWNGPLANATNMTAGKIVRGFPVRGGTASPSGMFWSTDSLLRVSFTSTSPYYWRYDTVATQISIMSSNAVTEMDGIFYWMGTDRFYIYNGAVKVLPNDKNVNYLFDNLNFEQRQKVWATKVPRFNEIWWFYPKGTSTECNDAIIYNVKDDVWYDAGQAEGARRSCGYITEVFPRPIWCGWYPEFTEGLSYRLLYGPNNGSPVTTSKQVIVAGDLTTNPPGSYMFFQSDENTVNQIVSAVFTNSTTGGTTLITFADTLDVALTTGSTMAQITGGYQIWEQEFGRNKITATEEFAIESFAETSDISWVGGTPAEDHTITANRRMHITRIEPDFNQVGDMTMTIVGRPFAQSQSVETDEFTFGENDGKIDMRVEHRLINLRWKSNVIDGNYEAGRIMITAEMGDERP</sequence>
<protein>
    <submittedName>
        <fullName evidence="1">Uncharacterized protein</fullName>
    </submittedName>
</protein>
<gene>
    <name evidence="1" type="ORF">UFOVP229_82</name>
</gene>
<evidence type="ECO:0000313" key="1">
    <source>
        <dbReference type="EMBL" id="CAB5219506.1"/>
    </source>
</evidence>
<accession>A0A6J7WNL5</accession>
<reference evidence="1" key="1">
    <citation type="submission" date="2020-05" db="EMBL/GenBank/DDBJ databases">
        <authorList>
            <person name="Chiriac C."/>
            <person name="Salcher M."/>
            <person name="Ghai R."/>
            <person name="Kavagutti S V."/>
        </authorList>
    </citation>
    <scope>NUCLEOTIDE SEQUENCE</scope>
</reference>
<proteinExistence type="predicted"/>